<proteinExistence type="inferred from homology"/>
<evidence type="ECO:0000313" key="9">
    <source>
        <dbReference type="EMBL" id="TIC70442.1"/>
    </source>
</evidence>
<evidence type="ECO:0000256" key="3">
    <source>
        <dbReference type="SAM" id="MobiDB-lite"/>
    </source>
</evidence>
<comment type="caution">
    <text evidence="6">The sequence shown here is derived from an EMBL/GenBank/DDBJ whole genome shotgun (WGS) entry which is preliminary data.</text>
</comment>
<evidence type="ECO:0000313" key="7">
    <source>
        <dbReference type="EMBL" id="TIC63298.1"/>
    </source>
</evidence>
<feature type="compositionally biased region" description="Basic and acidic residues" evidence="3">
    <location>
        <begin position="104"/>
        <end position="133"/>
    </location>
</feature>
<feature type="compositionally biased region" description="Acidic residues" evidence="3">
    <location>
        <begin position="194"/>
        <end position="204"/>
    </location>
</feature>
<dbReference type="EMBL" id="SPRH01000053">
    <property type="protein sequence ID" value="TIB97059.1"/>
    <property type="molecule type" value="Genomic_DNA"/>
</dbReference>
<dbReference type="EMBL" id="SPRW01000014">
    <property type="protein sequence ID" value="TIC66945.1"/>
    <property type="molecule type" value="Genomic_DNA"/>
</dbReference>
<accession>A0A4T0P5V2</accession>
<dbReference type="EMBL" id="SPRV01000007">
    <property type="protein sequence ID" value="TIC70442.1"/>
    <property type="molecule type" value="Genomic_DNA"/>
</dbReference>
<comment type="similarity">
    <text evidence="1">Belongs to the SPT2 family.</text>
</comment>
<organism evidence="6 11">
    <name type="scientific">Wallemia mellicola</name>
    <dbReference type="NCBI Taxonomy" id="1708541"/>
    <lineage>
        <taxon>Eukaryota</taxon>
        <taxon>Fungi</taxon>
        <taxon>Dikarya</taxon>
        <taxon>Basidiomycota</taxon>
        <taxon>Wallemiomycotina</taxon>
        <taxon>Wallemiomycetes</taxon>
        <taxon>Wallemiales</taxon>
        <taxon>Wallemiaceae</taxon>
        <taxon>Wallemia</taxon>
    </lineage>
</organism>
<feature type="compositionally biased region" description="Basic and acidic residues" evidence="3">
    <location>
        <begin position="148"/>
        <end position="162"/>
    </location>
</feature>
<feature type="compositionally biased region" description="Polar residues" evidence="3">
    <location>
        <begin position="88"/>
        <end position="103"/>
    </location>
</feature>
<dbReference type="AlphaFoldDB" id="A0A4T0P5V2"/>
<dbReference type="Proteomes" id="UP000305647">
    <property type="component" value="Unassembled WGS sequence"/>
</dbReference>
<evidence type="ECO:0000313" key="5">
    <source>
        <dbReference type="EMBL" id="TIB97059.1"/>
    </source>
</evidence>
<dbReference type="SMART" id="SM00784">
    <property type="entry name" value="SPT2"/>
    <property type="match status" value="1"/>
</dbReference>
<dbReference type="EMBL" id="SPRX01000050">
    <property type="protein sequence ID" value="TIC63298.1"/>
    <property type="molecule type" value="Genomic_DNA"/>
</dbReference>
<dbReference type="EMBL" id="SPRO01000050">
    <property type="protein sequence ID" value="TIC27793.1"/>
    <property type="molecule type" value="Genomic_DNA"/>
</dbReference>
<gene>
    <name evidence="7" type="ORF">E3Q01_03423</name>
    <name evidence="8" type="ORF">E3Q02_01649</name>
    <name evidence="9" type="ORF">E3Q03_01064</name>
    <name evidence="6" type="ORF">E3Q10_03531</name>
    <name evidence="5" type="ORF">E3Q17_03566</name>
    <name evidence="4" type="ORF">E3Q22_03592</name>
</gene>
<dbReference type="Proteomes" id="UP000310708">
    <property type="component" value="Unassembled WGS sequence"/>
</dbReference>
<evidence type="ECO:0000313" key="6">
    <source>
        <dbReference type="EMBL" id="TIC27793.1"/>
    </source>
</evidence>
<reference evidence="10 11" key="1">
    <citation type="submission" date="2019-03" db="EMBL/GenBank/DDBJ databases">
        <title>Sequencing 25 genomes of Wallemia mellicola.</title>
        <authorList>
            <person name="Gostincar C."/>
        </authorList>
    </citation>
    <scope>NUCLEOTIDE SEQUENCE [LARGE SCALE GENOMIC DNA]</scope>
    <source>
        <strain evidence="5 12">EXF-1262</strain>
        <strain evidence="8 13">EXF-1274</strain>
        <strain evidence="9 10">EXF-1277</strain>
        <strain evidence="4 14">EXF-6152</strain>
        <strain evidence="7 15">EXF-757</strain>
        <strain evidence="6 11">EXF-8738</strain>
    </source>
</reference>
<feature type="compositionally biased region" description="Basic and acidic residues" evidence="3">
    <location>
        <begin position="14"/>
        <end position="87"/>
    </location>
</feature>
<evidence type="ECO:0000313" key="8">
    <source>
        <dbReference type="EMBL" id="TIC66945.1"/>
    </source>
</evidence>
<evidence type="ECO:0000313" key="4">
    <source>
        <dbReference type="EMBL" id="TIB76317.1"/>
    </source>
</evidence>
<dbReference type="OrthoDB" id="6259853at2759"/>
<evidence type="ECO:0000256" key="1">
    <source>
        <dbReference type="ARBA" id="ARBA00006461"/>
    </source>
</evidence>
<feature type="compositionally biased region" description="Basic and acidic residues" evidence="3">
    <location>
        <begin position="244"/>
        <end position="274"/>
    </location>
</feature>
<evidence type="ECO:0000313" key="15">
    <source>
        <dbReference type="Proteomes" id="UP000310708"/>
    </source>
</evidence>
<dbReference type="Proteomes" id="UP000310685">
    <property type="component" value="Unassembled WGS sequence"/>
</dbReference>
<dbReference type="Proteomes" id="UP000307169">
    <property type="component" value="Unassembled WGS sequence"/>
</dbReference>
<dbReference type="EMBL" id="SPRC01000048">
    <property type="protein sequence ID" value="TIB76317.1"/>
    <property type="molecule type" value="Genomic_DNA"/>
</dbReference>
<evidence type="ECO:0000256" key="2">
    <source>
        <dbReference type="ARBA" id="ARBA00023054"/>
    </source>
</evidence>
<dbReference type="Proteomes" id="UP000309601">
    <property type="component" value="Unassembled WGS sequence"/>
</dbReference>
<protein>
    <submittedName>
        <fullName evidence="6">SPT2-domain-containing protein</fullName>
    </submittedName>
</protein>
<evidence type="ECO:0000313" key="13">
    <source>
        <dbReference type="Proteomes" id="UP000309601"/>
    </source>
</evidence>
<evidence type="ECO:0000313" key="10">
    <source>
        <dbReference type="Proteomes" id="UP000305362"/>
    </source>
</evidence>
<evidence type="ECO:0000313" key="11">
    <source>
        <dbReference type="Proteomes" id="UP000305647"/>
    </source>
</evidence>
<evidence type="ECO:0000313" key="12">
    <source>
        <dbReference type="Proteomes" id="UP000307169"/>
    </source>
</evidence>
<dbReference type="Proteomes" id="UP000305362">
    <property type="component" value="Unassembled WGS sequence"/>
</dbReference>
<feature type="region of interest" description="Disordered" evidence="3">
    <location>
        <begin position="12"/>
        <end position="206"/>
    </location>
</feature>
<keyword evidence="2" id="KW-0175">Coiled coil</keyword>
<dbReference type="InterPro" id="IPR013256">
    <property type="entry name" value="Chromatin_SPT2"/>
</dbReference>
<feature type="region of interest" description="Disordered" evidence="3">
    <location>
        <begin position="228"/>
        <end position="282"/>
    </location>
</feature>
<evidence type="ECO:0000313" key="14">
    <source>
        <dbReference type="Proteomes" id="UP000310685"/>
    </source>
</evidence>
<dbReference type="Pfam" id="PF08243">
    <property type="entry name" value="SPT2"/>
    <property type="match status" value="1"/>
</dbReference>
<name>A0A4T0P5V2_9BASI</name>
<sequence>MPSYSDIIAMAKANSERGAKHLQDMKKRKQEETERSKLEAIQKDIERKRAEEELSKRRKQVEDRNRELENRRKDESRRIKTAIDKTKVNPNSRKGSSKNSSDVLTREEKRKIKQMKEFGEYNPRKKLQTEPKSKHLGKSNELIPLNQKKRDTRTVDEIQRDLKSKRHKSLEKSKSSSTNRTSQKKNEQYSSSSDQDDDPDEEAINNDYVGQDIWKLFGKDKSKYLERDYNSDESDVGMEATNEDVLHEELKSSRFGKQEDEKEAADLRRHELEKKRKRLASK</sequence>